<name>A0AA36J792_9DINO</name>
<keyword evidence="3" id="KW-1185">Reference proteome</keyword>
<reference evidence="2" key="1">
    <citation type="submission" date="2023-08" db="EMBL/GenBank/DDBJ databases">
        <authorList>
            <person name="Chen Y."/>
            <person name="Shah S."/>
            <person name="Dougan E. K."/>
            <person name="Thang M."/>
            <person name="Chan C."/>
        </authorList>
    </citation>
    <scope>NUCLEOTIDE SEQUENCE</scope>
</reference>
<organism evidence="2 3">
    <name type="scientific">Effrenium voratum</name>
    <dbReference type="NCBI Taxonomy" id="2562239"/>
    <lineage>
        <taxon>Eukaryota</taxon>
        <taxon>Sar</taxon>
        <taxon>Alveolata</taxon>
        <taxon>Dinophyceae</taxon>
        <taxon>Suessiales</taxon>
        <taxon>Symbiodiniaceae</taxon>
        <taxon>Effrenium</taxon>
    </lineage>
</organism>
<accession>A0AA36J792</accession>
<protein>
    <submittedName>
        <fullName evidence="2">Uncharacterized protein</fullName>
    </submittedName>
</protein>
<proteinExistence type="predicted"/>
<evidence type="ECO:0000313" key="2">
    <source>
        <dbReference type="EMBL" id="CAJ1399819.1"/>
    </source>
</evidence>
<sequence length="643" mass="70496">MDGASVDAVAFSLGTKKVRLSLPWETGAMRPIFGSAVSLVTPPVWVPMARSAVDDEAAHVQTVSQRPRGSWTVKTSLCSWPLVEEAKLAKAIEQWRVIVLDSGEGTLLGRQLMSLSEDAGGAAQQILGDVFAGKSISTLKARASALLMFGRWKKSRNAGQEVSIFPTSEPEVYKYLTDLRKEGAPRSRAPRFLQALGFSKGFLGADVDHILQSARIKGATVSDVPLCGVRKKDPLTVQQLFALEQLAFYGEDHEAIFAGYICFLVHCRLRWSDGQFCNEEPVVERTREFGSLECNLYHHKNSGRQQGLSKRLLPAAAALPGKFWAETWLLNRSKHNLNAGRGRPTMPAPMRNGGWALTPLRPTEGSMWLRELLTKVSPSGPLRDIASHSCKSTCLSWMAKANAPIDLRRLAGYHVDPSSRSALEYSRDAQGPVLHFLGGLYLCIRQGFFLPDETRSGRWIGCVSFEDAMSKMAVGHVVPDAVEEQAEPGDQTVVPEEEYSPDMEVGASVSCAEFLSAENEGLRQFIDEGVLPGLQHSADEQSSDCSESSEDMQSTSSEGEQECQAERAVSKVASSIPVIDLGPEAGLFKHRSSGVVHIQRHTVHSDEHEQLSLLRCGRWVSANFVKLDRVLGSEATRCKICFT</sequence>
<dbReference type="AlphaFoldDB" id="A0AA36J792"/>
<evidence type="ECO:0000256" key="1">
    <source>
        <dbReference type="SAM" id="MobiDB-lite"/>
    </source>
</evidence>
<gene>
    <name evidence="2" type="ORF">EVOR1521_LOCUS23290</name>
</gene>
<comment type="caution">
    <text evidence="2">The sequence shown here is derived from an EMBL/GenBank/DDBJ whole genome shotgun (WGS) entry which is preliminary data.</text>
</comment>
<dbReference type="Proteomes" id="UP001178507">
    <property type="component" value="Unassembled WGS sequence"/>
</dbReference>
<evidence type="ECO:0000313" key="3">
    <source>
        <dbReference type="Proteomes" id="UP001178507"/>
    </source>
</evidence>
<feature type="compositionally biased region" description="Low complexity" evidence="1">
    <location>
        <begin position="543"/>
        <end position="558"/>
    </location>
</feature>
<feature type="region of interest" description="Disordered" evidence="1">
    <location>
        <begin position="535"/>
        <end position="561"/>
    </location>
</feature>
<dbReference type="EMBL" id="CAUJNA010003350">
    <property type="protein sequence ID" value="CAJ1399819.1"/>
    <property type="molecule type" value="Genomic_DNA"/>
</dbReference>